<gene>
    <name evidence="1" type="ORF">A2493_03575</name>
</gene>
<name>A0A1F6NRQ8_9BACT</name>
<reference evidence="1 2" key="1">
    <citation type="journal article" date="2016" name="Nat. Commun.">
        <title>Thousands of microbial genomes shed light on interconnected biogeochemical processes in an aquifer system.</title>
        <authorList>
            <person name="Anantharaman K."/>
            <person name="Brown C.T."/>
            <person name="Hug L.A."/>
            <person name="Sharon I."/>
            <person name="Castelle C.J."/>
            <person name="Probst A.J."/>
            <person name="Thomas B.C."/>
            <person name="Singh A."/>
            <person name="Wilkins M.J."/>
            <person name="Karaoz U."/>
            <person name="Brodie E.L."/>
            <person name="Williams K.H."/>
            <person name="Hubbard S.S."/>
            <person name="Banfield J.F."/>
        </authorList>
    </citation>
    <scope>NUCLEOTIDE SEQUENCE [LARGE SCALE GENOMIC DNA]</scope>
</reference>
<evidence type="ECO:0000313" key="1">
    <source>
        <dbReference type="EMBL" id="OGH86304.1"/>
    </source>
</evidence>
<sequence>MSSDENYLLVKAALLGHVRELFEEIESELARFHEEKFAMLEDALEEASDTEELQVAFTQWFNDQAEDLDLGYELDEVWNNALDDLDLDM</sequence>
<dbReference type="Proteomes" id="UP000178349">
    <property type="component" value="Unassembled WGS sequence"/>
</dbReference>
<dbReference type="AlphaFoldDB" id="A0A1F6NRQ8"/>
<dbReference type="EMBL" id="MFQW01000025">
    <property type="protein sequence ID" value="OGH86304.1"/>
    <property type="molecule type" value="Genomic_DNA"/>
</dbReference>
<organism evidence="1 2">
    <name type="scientific">Candidatus Magasanikbacteria bacterium RIFOXYC12_FULL_33_11</name>
    <dbReference type="NCBI Taxonomy" id="1798701"/>
    <lineage>
        <taxon>Bacteria</taxon>
        <taxon>Candidatus Magasanikiibacteriota</taxon>
    </lineage>
</organism>
<comment type="caution">
    <text evidence="1">The sequence shown here is derived from an EMBL/GenBank/DDBJ whole genome shotgun (WGS) entry which is preliminary data.</text>
</comment>
<accession>A0A1F6NRQ8</accession>
<proteinExistence type="predicted"/>
<protein>
    <submittedName>
        <fullName evidence="1">Uncharacterized protein</fullName>
    </submittedName>
</protein>
<evidence type="ECO:0000313" key="2">
    <source>
        <dbReference type="Proteomes" id="UP000178349"/>
    </source>
</evidence>